<dbReference type="SUPFAM" id="SSF53223">
    <property type="entry name" value="Aminoacid dehydrogenase-like, N-terminal domain"/>
    <property type="match status" value="1"/>
</dbReference>
<comment type="pathway">
    <text evidence="1 11">One-carbon metabolism; tetrahydrofolate interconversion.</text>
</comment>
<dbReference type="InterPro" id="IPR020631">
    <property type="entry name" value="THF_DH/CycHdrlase_NAD-bd_dom"/>
</dbReference>
<dbReference type="PANTHER" id="PTHR48099">
    <property type="entry name" value="C-1-TETRAHYDROFOLATE SYNTHASE, CYTOPLASMIC-RELATED"/>
    <property type="match status" value="1"/>
</dbReference>
<comment type="caution">
    <text evidence="11">Lacks conserved residue(s) required for the propagation of feature annotation.</text>
</comment>
<evidence type="ECO:0000259" key="13">
    <source>
        <dbReference type="Pfam" id="PF02882"/>
    </source>
</evidence>
<keyword evidence="5 11" id="KW-0378">Hydrolase</keyword>
<dbReference type="Proteomes" id="UP001164761">
    <property type="component" value="Chromosome"/>
</dbReference>
<comment type="similarity">
    <text evidence="11">Belongs to the tetrahydrofolate dehydrogenase/cyclohydrolase family.</text>
</comment>
<feature type="domain" description="Tetrahydrofolate dehydrogenase/cyclohydrolase NAD(P)-binding" evidence="13">
    <location>
        <begin position="138"/>
        <end position="278"/>
    </location>
</feature>
<keyword evidence="8 11" id="KW-0368">Histidine biosynthesis</keyword>
<evidence type="ECO:0000313" key="15">
    <source>
        <dbReference type="Proteomes" id="UP001164761"/>
    </source>
</evidence>
<dbReference type="Gene3D" id="3.40.50.10860">
    <property type="entry name" value="Leucine Dehydrogenase, chain A, domain 1"/>
    <property type="match status" value="1"/>
</dbReference>
<dbReference type="Pfam" id="PF00763">
    <property type="entry name" value="THF_DHG_CYH"/>
    <property type="match status" value="1"/>
</dbReference>
<keyword evidence="3 11" id="KW-0028">Amino-acid biosynthesis</keyword>
<dbReference type="PANTHER" id="PTHR48099:SF5">
    <property type="entry name" value="C-1-TETRAHYDROFOLATE SYNTHASE, CYTOPLASMIC"/>
    <property type="match status" value="1"/>
</dbReference>
<evidence type="ECO:0000256" key="6">
    <source>
        <dbReference type="ARBA" id="ARBA00022857"/>
    </source>
</evidence>
<evidence type="ECO:0000256" key="8">
    <source>
        <dbReference type="ARBA" id="ARBA00023102"/>
    </source>
</evidence>
<evidence type="ECO:0000313" key="14">
    <source>
        <dbReference type="EMBL" id="WAH41898.1"/>
    </source>
</evidence>
<dbReference type="HAMAP" id="MF_01576">
    <property type="entry name" value="THF_DHG_CYH"/>
    <property type="match status" value="1"/>
</dbReference>
<accession>A0ABY6ZH22</accession>
<dbReference type="InterPro" id="IPR046346">
    <property type="entry name" value="Aminoacid_DH-like_N_sf"/>
</dbReference>
<keyword evidence="2 11" id="KW-0554">One-carbon metabolism</keyword>
<comment type="catalytic activity">
    <reaction evidence="11">
        <text>(6R)-5,10-methylene-5,6,7,8-tetrahydrofolate + NADP(+) = (6R)-5,10-methenyltetrahydrofolate + NADPH</text>
        <dbReference type="Rhea" id="RHEA:22812"/>
        <dbReference type="ChEBI" id="CHEBI:15636"/>
        <dbReference type="ChEBI" id="CHEBI:57455"/>
        <dbReference type="ChEBI" id="CHEBI:57783"/>
        <dbReference type="ChEBI" id="CHEBI:58349"/>
        <dbReference type="EC" id="1.5.1.5"/>
    </reaction>
</comment>
<evidence type="ECO:0000256" key="7">
    <source>
        <dbReference type="ARBA" id="ARBA00023002"/>
    </source>
</evidence>
<keyword evidence="10 11" id="KW-0511">Multifunctional enzyme</keyword>
<evidence type="ECO:0000256" key="4">
    <source>
        <dbReference type="ARBA" id="ARBA00022755"/>
    </source>
</evidence>
<feature type="binding site" evidence="11">
    <location>
        <begin position="164"/>
        <end position="166"/>
    </location>
    <ligand>
        <name>NADP(+)</name>
        <dbReference type="ChEBI" id="CHEBI:58349"/>
    </ligand>
</feature>
<name>A0ABY6ZH22_9BACL</name>
<reference evidence="14" key="1">
    <citation type="submission" date="2022-08" db="EMBL/GenBank/DDBJ databases">
        <title>Alicyclobacillus fastidiosus DSM 17978, complete genome.</title>
        <authorList>
            <person name="Wang Q."/>
            <person name="Cai R."/>
            <person name="Wang Z."/>
        </authorList>
    </citation>
    <scope>NUCLEOTIDE SEQUENCE</scope>
    <source>
        <strain evidence="14">DSM 17978</strain>
    </source>
</reference>
<evidence type="ECO:0000256" key="11">
    <source>
        <dbReference type="HAMAP-Rule" id="MF_01576"/>
    </source>
</evidence>
<feature type="binding site" evidence="11">
    <location>
        <position position="230"/>
    </location>
    <ligand>
        <name>NADP(+)</name>
        <dbReference type="ChEBI" id="CHEBI:58349"/>
    </ligand>
</feature>
<sequence>MTTRLEGKPVADRLKQELGEQVLHWKSIGIEPRMVTLLIGNDKASEVYAMQKARTARRLGIQFEISRLPEDSSQANVSARVRELSEDVSIHGIMLELPLPGAIDSQSVVSTIHALKDVDGMSPCHSFARPSPDAALYPATPLACIRLLKHYGYELRGRDVTVVGCGQTVGLPLIHLLISEGATVVACHEYTEDVRAHLQRSEFAFVAVGKGGLIKPDMVHDGLVVVDVGISQGPDGEVIGDLSPDAAPLTGAYTPTPGGIGAVTTLQIFANLMHAMDMQYAAGMIQV</sequence>
<feature type="domain" description="Tetrahydrofolate dehydrogenase/cyclohydrolase catalytic" evidence="12">
    <location>
        <begin position="5"/>
        <end position="119"/>
    </location>
</feature>
<dbReference type="EMBL" id="CP104067">
    <property type="protein sequence ID" value="WAH41898.1"/>
    <property type="molecule type" value="Genomic_DNA"/>
</dbReference>
<dbReference type="PRINTS" id="PR00085">
    <property type="entry name" value="THFDHDRGNASE"/>
</dbReference>
<dbReference type="Gene3D" id="3.40.50.720">
    <property type="entry name" value="NAD(P)-binding Rossmann-like Domain"/>
    <property type="match status" value="1"/>
</dbReference>
<dbReference type="InterPro" id="IPR020630">
    <property type="entry name" value="THF_DH/CycHdrlase_cat_dom"/>
</dbReference>
<keyword evidence="4 11" id="KW-0658">Purine biosynthesis</keyword>
<comment type="subunit">
    <text evidence="11">Homodimer.</text>
</comment>
<dbReference type="SUPFAM" id="SSF51735">
    <property type="entry name" value="NAD(P)-binding Rossmann-fold domains"/>
    <property type="match status" value="1"/>
</dbReference>
<keyword evidence="6 11" id="KW-0521">NADP</keyword>
<dbReference type="RefSeq" id="WP_268005797.1">
    <property type="nucleotide sequence ID" value="NZ_BSUT01000001.1"/>
</dbReference>
<keyword evidence="9 11" id="KW-0486">Methionine biosynthesis</keyword>
<gene>
    <name evidence="11" type="primary">folD</name>
    <name evidence="14" type="ORF">NZD89_27485</name>
</gene>
<comment type="catalytic activity">
    <reaction evidence="11">
        <text>(6R)-5,10-methenyltetrahydrofolate + H2O = (6R)-10-formyltetrahydrofolate + H(+)</text>
        <dbReference type="Rhea" id="RHEA:23700"/>
        <dbReference type="ChEBI" id="CHEBI:15377"/>
        <dbReference type="ChEBI" id="CHEBI:15378"/>
        <dbReference type="ChEBI" id="CHEBI:57455"/>
        <dbReference type="ChEBI" id="CHEBI:195366"/>
        <dbReference type="EC" id="3.5.4.9"/>
    </reaction>
</comment>
<evidence type="ECO:0000256" key="10">
    <source>
        <dbReference type="ARBA" id="ARBA00023268"/>
    </source>
</evidence>
<dbReference type="InterPro" id="IPR036291">
    <property type="entry name" value="NAD(P)-bd_dom_sf"/>
</dbReference>
<dbReference type="EC" id="1.5.1.5" evidence="11"/>
<dbReference type="Pfam" id="PF02882">
    <property type="entry name" value="THF_DHG_CYH_C"/>
    <property type="match status" value="1"/>
</dbReference>
<dbReference type="InterPro" id="IPR000672">
    <property type="entry name" value="THF_DH/CycHdrlase"/>
</dbReference>
<evidence type="ECO:0000256" key="9">
    <source>
        <dbReference type="ARBA" id="ARBA00023167"/>
    </source>
</evidence>
<evidence type="ECO:0000256" key="1">
    <source>
        <dbReference type="ARBA" id="ARBA00004777"/>
    </source>
</evidence>
<evidence type="ECO:0000256" key="3">
    <source>
        <dbReference type="ARBA" id="ARBA00022605"/>
    </source>
</evidence>
<keyword evidence="15" id="KW-1185">Reference proteome</keyword>
<keyword evidence="7 11" id="KW-0560">Oxidoreductase</keyword>
<evidence type="ECO:0000256" key="2">
    <source>
        <dbReference type="ARBA" id="ARBA00022563"/>
    </source>
</evidence>
<protein>
    <recommendedName>
        <fullName evidence="11">Bifunctional protein FolD</fullName>
    </recommendedName>
    <domain>
        <recommendedName>
            <fullName evidence="11">Methylenetetrahydrofolate dehydrogenase</fullName>
            <ecNumber evidence="11">1.5.1.5</ecNumber>
        </recommendedName>
    </domain>
    <domain>
        <recommendedName>
            <fullName evidence="11">Methenyltetrahydrofolate cyclohydrolase</fullName>
            <ecNumber evidence="11">3.5.4.9</ecNumber>
        </recommendedName>
    </domain>
</protein>
<evidence type="ECO:0000259" key="12">
    <source>
        <dbReference type="Pfam" id="PF00763"/>
    </source>
</evidence>
<organism evidence="14 15">
    <name type="scientific">Alicyclobacillus fastidiosus</name>
    <dbReference type="NCBI Taxonomy" id="392011"/>
    <lineage>
        <taxon>Bacteria</taxon>
        <taxon>Bacillati</taxon>
        <taxon>Bacillota</taxon>
        <taxon>Bacilli</taxon>
        <taxon>Bacillales</taxon>
        <taxon>Alicyclobacillaceae</taxon>
        <taxon>Alicyclobacillus</taxon>
    </lineage>
</organism>
<dbReference type="EC" id="3.5.4.9" evidence="11"/>
<evidence type="ECO:0000256" key="5">
    <source>
        <dbReference type="ARBA" id="ARBA00022801"/>
    </source>
</evidence>
<comment type="function">
    <text evidence="11">Catalyzes the oxidation of 5,10-methylenetetrahydrofolate to 5,10-methenyltetrahydrofolate and then the hydrolysis of 5,10-methenyltetrahydrofolate to 10-formyltetrahydrofolate.</text>
</comment>
<proteinExistence type="inferred from homology"/>